<evidence type="ECO:0000313" key="7">
    <source>
        <dbReference type="Proteomes" id="UP000027987"/>
    </source>
</evidence>
<dbReference type="InterPro" id="IPR000259">
    <property type="entry name" value="Adhesion_dom_fimbrial"/>
</dbReference>
<dbReference type="SUPFAM" id="SSF49401">
    <property type="entry name" value="Bacterial adhesins"/>
    <property type="match status" value="1"/>
</dbReference>
<comment type="similarity">
    <text evidence="2">Belongs to the fimbrial protein family.</text>
</comment>
<name>A0A075K0D8_9GAMM</name>
<dbReference type="PATRIC" id="fig|1217721.7.peg.1754"/>
<dbReference type="InterPro" id="IPR050263">
    <property type="entry name" value="Bact_Fimbrial_Adh_Pro"/>
</dbReference>
<feature type="domain" description="Fimbrial-type adhesion" evidence="5">
    <location>
        <begin position="17"/>
        <end position="160"/>
    </location>
</feature>
<evidence type="ECO:0000256" key="1">
    <source>
        <dbReference type="ARBA" id="ARBA00004561"/>
    </source>
</evidence>
<keyword evidence="7" id="KW-1185">Reference proteome</keyword>
<dbReference type="Proteomes" id="UP000027987">
    <property type="component" value="Chromosome"/>
</dbReference>
<accession>A0A075K0D8</accession>
<dbReference type="AlphaFoldDB" id="A0A075K0D8"/>
<evidence type="ECO:0000256" key="4">
    <source>
        <dbReference type="ARBA" id="ARBA00023263"/>
    </source>
</evidence>
<sequence>MMSVSVTSTAITTLACTTPDVIVPLGSHAATEMGSMGSTTVAVNFHISMNNCPAGLGTGIGGITTVLPAIQYRIDAATTVANSAQSVVTLDSSSSATGVGVQLLDGNGAVMPLATYKTFSGYDTTNGGSYIIPFKARYYRTGNITPGSANTSMTFTMLYQ</sequence>
<dbReference type="InterPro" id="IPR008966">
    <property type="entry name" value="Adhesion_dom_sf"/>
</dbReference>
<comment type="subcellular location">
    <subcellularLocation>
        <location evidence="1">Fimbrium</location>
    </subcellularLocation>
</comment>
<evidence type="ECO:0000256" key="3">
    <source>
        <dbReference type="ARBA" id="ARBA00022729"/>
    </source>
</evidence>
<dbReference type="STRING" id="1217721.HY57_08450"/>
<dbReference type="PANTHER" id="PTHR33420">
    <property type="entry name" value="FIMBRIAL SUBUNIT ELFA-RELATED"/>
    <property type="match status" value="1"/>
</dbReference>
<evidence type="ECO:0000256" key="2">
    <source>
        <dbReference type="ARBA" id="ARBA00006671"/>
    </source>
</evidence>
<protein>
    <recommendedName>
        <fullName evidence="5">Fimbrial-type adhesion domain-containing protein</fullName>
    </recommendedName>
</protein>
<dbReference type="PANTHER" id="PTHR33420:SF3">
    <property type="entry name" value="FIMBRIAL SUBUNIT ELFA"/>
    <property type="match status" value="1"/>
</dbReference>
<gene>
    <name evidence="6" type="ORF">HY57_08450</name>
</gene>
<reference evidence="6 7" key="1">
    <citation type="submission" date="2014-07" db="EMBL/GenBank/DDBJ databases">
        <title>Complete Genome Sequence of Dyella japonica Strain A8 Isolated from Malaysian Tropical Soil.</title>
        <authorList>
            <person name="Hui R.K.H."/>
            <person name="Chen J.-W."/>
            <person name="Chan K.-G."/>
            <person name="Leung F.C.C."/>
        </authorList>
    </citation>
    <scope>NUCLEOTIDE SEQUENCE [LARGE SCALE GENOMIC DNA]</scope>
    <source>
        <strain evidence="6 7">A8</strain>
    </source>
</reference>
<keyword evidence="4" id="KW-0281">Fimbrium</keyword>
<proteinExistence type="inferred from homology"/>
<keyword evidence="3" id="KW-0732">Signal</keyword>
<evidence type="ECO:0000259" key="5">
    <source>
        <dbReference type="Pfam" id="PF00419"/>
    </source>
</evidence>
<dbReference type="HOGENOM" id="CLU_1649454_0_0_6"/>
<dbReference type="EMBL" id="CP008884">
    <property type="protein sequence ID" value="AIF47300.1"/>
    <property type="molecule type" value="Genomic_DNA"/>
</dbReference>
<dbReference type="KEGG" id="dja:HY57_08450"/>
<dbReference type="GO" id="GO:0009289">
    <property type="term" value="C:pilus"/>
    <property type="evidence" value="ECO:0007669"/>
    <property type="project" value="UniProtKB-SubCell"/>
</dbReference>
<dbReference type="Pfam" id="PF00419">
    <property type="entry name" value="Fimbrial"/>
    <property type="match status" value="1"/>
</dbReference>
<dbReference type="InterPro" id="IPR036937">
    <property type="entry name" value="Adhesion_dom_fimbrial_sf"/>
</dbReference>
<evidence type="ECO:0000313" key="6">
    <source>
        <dbReference type="EMBL" id="AIF47300.1"/>
    </source>
</evidence>
<organism evidence="6 7">
    <name type="scientific">Dyella japonica A8</name>
    <dbReference type="NCBI Taxonomy" id="1217721"/>
    <lineage>
        <taxon>Bacteria</taxon>
        <taxon>Pseudomonadati</taxon>
        <taxon>Pseudomonadota</taxon>
        <taxon>Gammaproteobacteria</taxon>
        <taxon>Lysobacterales</taxon>
        <taxon>Rhodanobacteraceae</taxon>
        <taxon>Dyella</taxon>
    </lineage>
</organism>
<dbReference type="Gene3D" id="2.60.40.1090">
    <property type="entry name" value="Fimbrial-type adhesion domain"/>
    <property type="match status" value="1"/>
</dbReference>
<dbReference type="GO" id="GO:0043709">
    <property type="term" value="P:cell adhesion involved in single-species biofilm formation"/>
    <property type="evidence" value="ECO:0007669"/>
    <property type="project" value="TreeGrafter"/>
</dbReference>